<comment type="similarity">
    <text evidence="1">Belongs to the asaB hydroxylase/desaturase family.</text>
</comment>
<dbReference type="InterPro" id="IPR044053">
    <property type="entry name" value="AsaB-like"/>
</dbReference>
<dbReference type="PANTHER" id="PTHR34598">
    <property type="entry name" value="BLL6449 PROTEIN"/>
    <property type="match status" value="1"/>
</dbReference>
<dbReference type="NCBIfam" id="NF041278">
    <property type="entry name" value="CmcJ_NvfI_EfuI"/>
    <property type="match status" value="1"/>
</dbReference>
<gene>
    <name evidence="3" type="ORF">BHQ10_006569</name>
</gene>
<evidence type="ECO:0000313" key="4">
    <source>
        <dbReference type="Proteomes" id="UP000249363"/>
    </source>
</evidence>
<evidence type="ECO:0008006" key="5">
    <source>
        <dbReference type="Google" id="ProtNLM"/>
    </source>
</evidence>
<accession>A0A364L419</accession>
<dbReference type="Proteomes" id="UP000249363">
    <property type="component" value="Unassembled WGS sequence"/>
</dbReference>
<dbReference type="OrthoDB" id="4223284at2759"/>
<comment type="caution">
    <text evidence="3">The sequence shown here is derived from an EMBL/GenBank/DDBJ whole genome shotgun (WGS) entry which is preliminary data.</text>
</comment>
<dbReference type="PANTHER" id="PTHR34598:SF3">
    <property type="entry name" value="OXIDOREDUCTASE AN1597"/>
    <property type="match status" value="1"/>
</dbReference>
<protein>
    <recommendedName>
        <fullName evidence="5">Methyltransferase</fullName>
    </recommendedName>
</protein>
<dbReference type="GeneID" id="63795785"/>
<evidence type="ECO:0000256" key="2">
    <source>
        <dbReference type="SAM" id="MobiDB-lite"/>
    </source>
</evidence>
<keyword evidence="4" id="KW-1185">Reference proteome</keyword>
<proteinExistence type="inferred from homology"/>
<evidence type="ECO:0000256" key="1">
    <source>
        <dbReference type="ARBA" id="ARBA00023604"/>
    </source>
</evidence>
<name>A0A364L419_TALAM</name>
<dbReference type="EMBL" id="MIKG01000012">
    <property type="protein sequence ID" value="RAO70557.1"/>
    <property type="molecule type" value="Genomic_DNA"/>
</dbReference>
<dbReference type="RefSeq" id="XP_040735073.1">
    <property type="nucleotide sequence ID" value="XM_040879169.1"/>
</dbReference>
<reference evidence="3 4" key="1">
    <citation type="journal article" date="2017" name="Biotechnol. Biofuels">
        <title>Differential beta-glucosidase expression as a function of carbon source availability in Talaromyces amestolkiae: a genomic and proteomic approach.</title>
        <authorList>
            <person name="de Eugenio L.I."/>
            <person name="Mendez-Liter J.A."/>
            <person name="Nieto-Dominguez M."/>
            <person name="Alonso L."/>
            <person name="Gil-Munoz J."/>
            <person name="Barriuso J."/>
            <person name="Prieto A."/>
            <person name="Martinez M.J."/>
        </authorList>
    </citation>
    <scope>NUCLEOTIDE SEQUENCE [LARGE SCALE GENOMIC DNA]</scope>
    <source>
        <strain evidence="3 4">CIB</strain>
    </source>
</reference>
<feature type="region of interest" description="Disordered" evidence="2">
    <location>
        <begin position="1"/>
        <end position="41"/>
    </location>
</feature>
<dbReference type="GO" id="GO:0016491">
    <property type="term" value="F:oxidoreductase activity"/>
    <property type="evidence" value="ECO:0007669"/>
    <property type="project" value="InterPro"/>
</dbReference>
<organism evidence="3 4">
    <name type="scientific">Talaromyces amestolkiae</name>
    <dbReference type="NCBI Taxonomy" id="1196081"/>
    <lineage>
        <taxon>Eukaryota</taxon>
        <taxon>Fungi</taxon>
        <taxon>Dikarya</taxon>
        <taxon>Ascomycota</taxon>
        <taxon>Pezizomycotina</taxon>
        <taxon>Eurotiomycetes</taxon>
        <taxon>Eurotiomycetidae</taxon>
        <taxon>Eurotiales</taxon>
        <taxon>Trichocomaceae</taxon>
        <taxon>Talaromyces</taxon>
        <taxon>Talaromyces sect. Talaromyces</taxon>
    </lineage>
</organism>
<dbReference type="AlphaFoldDB" id="A0A364L419"/>
<evidence type="ECO:0000313" key="3">
    <source>
        <dbReference type="EMBL" id="RAO70557.1"/>
    </source>
</evidence>
<sequence length="295" mass="33041">MDKATQKPSPSKPQHRLRAGDDQGGASQGASPASLRMADAKDPLLETNKPYELLYDTPEIPRGANFDEITESVPIEDFRPLKGKLSLDKDGFVLVDLPRTIPYEDYFDEATLKAGFVNDAKRVLLDVCGARAVYIHECVIRKRAEKEKGFGVPIPRVHGDYTIDEASKLIGQLCGDRAEAVRKHRYQMINVWKPLKGPLKDWPLAFCRLGSLADEDLKKIDLIHPDDTLESYRVHYNLNQQWGYFKEQKASEMVIFKSADSLVSGTVPHCAFDNPGCPPGEPARESIELRALVVH</sequence>
<dbReference type="STRING" id="1196081.A0A364L419"/>